<accession>A0A438CH31</accession>
<dbReference type="GO" id="GO:0004519">
    <property type="term" value="F:endonuclease activity"/>
    <property type="evidence" value="ECO:0007669"/>
    <property type="project" value="UniProtKB-KW"/>
</dbReference>
<dbReference type="GO" id="GO:0016787">
    <property type="term" value="F:hydrolase activity"/>
    <property type="evidence" value="ECO:0007669"/>
    <property type="project" value="UniProtKB-KW"/>
</dbReference>
<evidence type="ECO:0000313" key="8">
    <source>
        <dbReference type="EMBL" id="RVW22521.1"/>
    </source>
</evidence>
<keyword evidence="6" id="KW-0695">RNA-directed DNA polymerase</keyword>
<organism evidence="8 9">
    <name type="scientific">Vitis vinifera</name>
    <name type="common">Grape</name>
    <dbReference type="NCBI Taxonomy" id="29760"/>
    <lineage>
        <taxon>Eukaryota</taxon>
        <taxon>Viridiplantae</taxon>
        <taxon>Streptophyta</taxon>
        <taxon>Embryophyta</taxon>
        <taxon>Tracheophyta</taxon>
        <taxon>Spermatophyta</taxon>
        <taxon>Magnoliopsida</taxon>
        <taxon>eudicotyledons</taxon>
        <taxon>Gunneridae</taxon>
        <taxon>Pentapetalae</taxon>
        <taxon>rosids</taxon>
        <taxon>Vitales</taxon>
        <taxon>Vitaceae</taxon>
        <taxon>Viteae</taxon>
        <taxon>Vitis</taxon>
    </lineage>
</organism>
<keyword evidence="2" id="KW-0548">Nucleotidyltransferase</keyword>
<evidence type="ECO:0000256" key="4">
    <source>
        <dbReference type="ARBA" id="ARBA00022759"/>
    </source>
</evidence>
<dbReference type="Gene3D" id="3.30.420.10">
    <property type="entry name" value="Ribonuclease H-like superfamily/Ribonuclease H"/>
    <property type="match status" value="1"/>
</dbReference>
<keyword evidence="1" id="KW-0808">Transferase</keyword>
<dbReference type="AlphaFoldDB" id="A0A438CH31"/>
<dbReference type="EMBL" id="QGNW01002230">
    <property type="protein sequence ID" value="RVW22521.1"/>
    <property type="molecule type" value="Genomic_DNA"/>
</dbReference>
<dbReference type="Pfam" id="PF17917">
    <property type="entry name" value="RT_RNaseH"/>
    <property type="match status" value="1"/>
</dbReference>
<dbReference type="SUPFAM" id="SSF56672">
    <property type="entry name" value="DNA/RNA polymerases"/>
    <property type="match status" value="1"/>
</dbReference>
<dbReference type="GO" id="GO:0003964">
    <property type="term" value="F:RNA-directed DNA polymerase activity"/>
    <property type="evidence" value="ECO:0007669"/>
    <property type="project" value="UniProtKB-KW"/>
</dbReference>
<dbReference type="InterPro" id="IPR043502">
    <property type="entry name" value="DNA/RNA_pol_sf"/>
</dbReference>
<gene>
    <name evidence="8" type="ORF">CK203_108925</name>
</gene>
<keyword evidence="4" id="KW-0255">Endonuclease</keyword>
<keyword evidence="5" id="KW-0378">Hydrolase</keyword>
<dbReference type="InterPro" id="IPR012337">
    <property type="entry name" value="RNaseH-like_sf"/>
</dbReference>
<evidence type="ECO:0000256" key="6">
    <source>
        <dbReference type="ARBA" id="ARBA00022918"/>
    </source>
</evidence>
<comment type="caution">
    <text evidence="8">The sequence shown here is derived from an EMBL/GenBank/DDBJ whole genome shotgun (WGS) entry which is preliminary data.</text>
</comment>
<protein>
    <recommendedName>
        <fullName evidence="7">Reverse transcriptase RNase H-like domain-containing protein</fullName>
    </recommendedName>
</protein>
<proteinExistence type="predicted"/>
<dbReference type="InterPro" id="IPR036397">
    <property type="entry name" value="RNaseH_sf"/>
</dbReference>
<dbReference type="PANTHER" id="PTHR48475:SF1">
    <property type="entry name" value="RNASE H TYPE-1 DOMAIN-CONTAINING PROTEIN"/>
    <property type="match status" value="1"/>
</dbReference>
<evidence type="ECO:0000259" key="7">
    <source>
        <dbReference type="Pfam" id="PF17917"/>
    </source>
</evidence>
<dbReference type="SUPFAM" id="SSF53098">
    <property type="entry name" value="Ribonuclease H-like"/>
    <property type="match status" value="1"/>
</dbReference>
<sequence length="203" mass="23024">MYLTSLEFIVSAVVLRVSKQGVQFPIYYASKSMLPAELKYTLIEKIAFTLGMAMKKLHLYFQMHEGNIITSLSLRALFHKPDLFRPMELTRENTEQVIQLGFVALNNEVEYEALATSIELTLSLAVEQLEIISDSQLVNWYSSPRYPQSNGQEKTTNKALLDAQKKCVQEAKGGWVEELPGVLWAYRTYQEAPNRGDPILSGV</sequence>
<reference evidence="8 9" key="1">
    <citation type="journal article" date="2018" name="PLoS Genet.">
        <title>Population sequencing reveals clonal diversity and ancestral inbreeding in the grapevine cultivar Chardonnay.</title>
        <authorList>
            <person name="Roach M.J."/>
            <person name="Johnson D.L."/>
            <person name="Bohlmann J."/>
            <person name="van Vuuren H.J."/>
            <person name="Jones S.J."/>
            <person name="Pretorius I.S."/>
            <person name="Schmidt S.A."/>
            <person name="Borneman A.R."/>
        </authorList>
    </citation>
    <scope>NUCLEOTIDE SEQUENCE [LARGE SCALE GENOMIC DNA]</scope>
    <source>
        <strain evidence="9">cv. Chardonnay</strain>
        <tissue evidence="8">Leaf</tissue>
    </source>
</reference>
<evidence type="ECO:0000256" key="2">
    <source>
        <dbReference type="ARBA" id="ARBA00022695"/>
    </source>
</evidence>
<evidence type="ECO:0000313" key="9">
    <source>
        <dbReference type="Proteomes" id="UP000288805"/>
    </source>
</evidence>
<dbReference type="PANTHER" id="PTHR48475">
    <property type="entry name" value="RIBONUCLEASE H"/>
    <property type="match status" value="1"/>
</dbReference>
<evidence type="ECO:0000256" key="3">
    <source>
        <dbReference type="ARBA" id="ARBA00022722"/>
    </source>
</evidence>
<dbReference type="InterPro" id="IPR041373">
    <property type="entry name" value="RT_RNaseH"/>
</dbReference>
<dbReference type="Proteomes" id="UP000288805">
    <property type="component" value="Unassembled WGS sequence"/>
</dbReference>
<name>A0A438CH31_VITVI</name>
<keyword evidence="3" id="KW-0540">Nuclease</keyword>
<feature type="domain" description="Reverse transcriptase RNase H-like" evidence="7">
    <location>
        <begin position="7"/>
        <end position="72"/>
    </location>
</feature>
<evidence type="ECO:0000256" key="1">
    <source>
        <dbReference type="ARBA" id="ARBA00022679"/>
    </source>
</evidence>
<dbReference type="GO" id="GO:0003676">
    <property type="term" value="F:nucleic acid binding"/>
    <property type="evidence" value="ECO:0007669"/>
    <property type="project" value="InterPro"/>
</dbReference>
<evidence type="ECO:0000256" key="5">
    <source>
        <dbReference type="ARBA" id="ARBA00022801"/>
    </source>
</evidence>